<accession>A0A4R0PG82</accession>
<keyword evidence="4" id="KW-1185">Reference proteome</keyword>
<dbReference type="AlphaFoldDB" id="A0A4R0PG82"/>
<reference evidence="3 4" key="1">
    <citation type="journal article" date="2015" name="Antonie Van Leeuwenhoek">
        <title>Oricola cellulosilytica gen. nov., sp. nov., a cellulose-degrading bacterium of the family Phyllobacteriaceae isolated from surface seashore water, and emended descriptions of Mesorhizobium loti and Phyllobacterium myrsinacearum.</title>
        <authorList>
            <person name="Hameed A."/>
            <person name="Shahina M."/>
            <person name="Lai W.A."/>
            <person name="Lin S.Y."/>
            <person name="Young L.S."/>
            <person name="Liu Y.C."/>
            <person name="Hsu Y.H."/>
            <person name="Young C.C."/>
        </authorList>
    </citation>
    <scope>NUCLEOTIDE SEQUENCE [LARGE SCALE GENOMIC DNA]</scope>
    <source>
        <strain evidence="3 4">KCTC 52183</strain>
    </source>
</reference>
<keyword evidence="2" id="KW-0472">Membrane</keyword>
<dbReference type="Proteomes" id="UP000291301">
    <property type="component" value="Unassembled WGS sequence"/>
</dbReference>
<protein>
    <submittedName>
        <fullName evidence="3">Uncharacterized protein</fullName>
    </submittedName>
</protein>
<organism evidence="3 4">
    <name type="scientific">Oricola cellulosilytica</name>
    <dbReference type="NCBI Taxonomy" id="1429082"/>
    <lineage>
        <taxon>Bacteria</taxon>
        <taxon>Pseudomonadati</taxon>
        <taxon>Pseudomonadota</taxon>
        <taxon>Alphaproteobacteria</taxon>
        <taxon>Hyphomicrobiales</taxon>
        <taxon>Ahrensiaceae</taxon>
        <taxon>Oricola</taxon>
    </lineage>
</organism>
<evidence type="ECO:0000256" key="2">
    <source>
        <dbReference type="SAM" id="Phobius"/>
    </source>
</evidence>
<gene>
    <name evidence="3" type="ORF">E0D97_00380</name>
</gene>
<feature type="compositionally biased region" description="Polar residues" evidence="1">
    <location>
        <begin position="321"/>
        <end position="336"/>
    </location>
</feature>
<dbReference type="RefSeq" id="WP_131564332.1">
    <property type="nucleotide sequence ID" value="NZ_JAINFK010000001.1"/>
</dbReference>
<dbReference type="EMBL" id="SJST01000001">
    <property type="protein sequence ID" value="TCD15933.1"/>
    <property type="molecule type" value="Genomic_DNA"/>
</dbReference>
<evidence type="ECO:0000313" key="4">
    <source>
        <dbReference type="Proteomes" id="UP000291301"/>
    </source>
</evidence>
<feature type="transmembrane region" description="Helical" evidence="2">
    <location>
        <begin position="20"/>
        <end position="41"/>
    </location>
</feature>
<feature type="transmembrane region" description="Helical" evidence="2">
    <location>
        <begin position="281"/>
        <end position="308"/>
    </location>
</feature>
<evidence type="ECO:0000313" key="3">
    <source>
        <dbReference type="EMBL" id="TCD15933.1"/>
    </source>
</evidence>
<proteinExistence type="predicted"/>
<name>A0A4R0PG82_9HYPH</name>
<keyword evidence="2" id="KW-1133">Transmembrane helix</keyword>
<sequence>MAIIALSSLRRWIGAAARHLKRTTAILLVMIVAGAAISFWARSRIDALLSIDDGAVLAFSVSDIEGDCGTPSVYVVPESEGSASRYRLLVDFLGGPNRFPMLGGGDTVPVLALPASRAPGVGLGRGIPETCEHVAMTITGDFSSYRFEDDFPGVGKIPARSAPHMALEAGDGGKLNFAYRKPDAPSEAAALAAVTLSGVEDRWQQGSRRVALINEGARDINVFVHEEPGFQFVNEQNALVRPVGVRRAFVDAHLGPRGGSADDSVVVYWRKPTSEIELQHALVGISTIFGIGVSLLVEGMIVLVISIASAGGAGSRRSAATRQNQNETTGESQETS</sequence>
<keyword evidence="2" id="KW-0812">Transmembrane</keyword>
<feature type="region of interest" description="Disordered" evidence="1">
    <location>
        <begin position="315"/>
        <end position="336"/>
    </location>
</feature>
<evidence type="ECO:0000256" key="1">
    <source>
        <dbReference type="SAM" id="MobiDB-lite"/>
    </source>
</evidence>
<comment type="caution">
    <text evidence="3">The sequence shown here is derived from an EMBL/GenBank/DDBJ whole genome shotgun (WGS) entry which is preliminary data.</text>
</comment>